<dbReference type="PRINTS" id="PR00171">
    <property type="entry name" value="SUGRTRNSPORT"/>
</dbReference>
<dbReference type="InterPro" id="IPR005828">
    <property type="entry name" value="MFS_sugar_transport-like"/>
</dbReference>
<dbReference type="InterPro" id="IPR020846">
    <property type="entry name" value="MFS_dom"/>
</dbReference>
<feature type="transmembrane region" description="Helical" evidence="8">
    <location>
        <begin position="482"/>
        <end position="500"/>
    </location>
</feature>
<evidence type="ECO:0000259" key="9">
    <source>
        <dbReference type="PROSITE" id="PS50850"/>
    </source>
</evidence>
<dbReference type="PROSITE" id="PS00216">
    <property type="entry name" value="SUGAR_TRANSPORT_1"/>
    <property type="match status" value="2"/>
</dbReference>
<feature type="transmembrane region" description="Helical" evidence="8">
    <location>
        <begin position="370"/>
        <end position="392"/>
    </location>
</feature>
<dbReference type="GO" id="GO:0005351">
    <property type="term" value="F:carbohydrate:proton symporter activity"/>
    <property type="evidence" value="ECO:0007669"/>
    <property type="project" value="TreeGrafter"/>
</dbReference>
<protein>
    <submittedName>
        <fullName evidence="10">General substrate transporter</fullName>
    </submittedName>
</protein>
<keyword evidence="5 8" id="KW-1133">Transmembrane helix</keyword>
<feature type="transmembrane region" description="Helical" evidence="8">
    <location>
        <begin position="214"/>
        <end position="233"/>
    </location>
</feature>
<evidence type="ECO:0000256" key="7">
    <source>
        <dbReference type="RuleBase" id="RU003346"/>
    </source>
</evidence>
<organism evidence="10 11">
    <name type="scientific">Thelonectria olida</name>
    <dbReference type="NCBI Taxonomy" id="1576542"/>
    <lineage>
        <taxon>Eukaryota</taxon>
        <taxon>Fungi</taxon>
        <taxon>Dikarya</taxon>
        <taxon>Ascomycota</taxon>
        <taxon>Pezizomycotina</taxon>
        <taxon>Sordariomycetes</taxon>
        <taxon>Hypocreomycetidae</taxon>
        <taxon>Hypocreales</taxon>
        <taxon>Nectriaceae</taxon>
        <taxon>Thelonectria</taxon>
    </lineage>
</organism>
<dbReference type="AlphaFoldDB" id="A0A9P8WIC9"/>
<dbReference type="PROSITE" id="PS50850">
    <property type="entry name" value="MFS"/>
    <property type="match status" value="1"/>
</dbReference>
<keyword evidence="6 8" id="KW-0472">Membrane</keyword>
<feature type="transmembrane region" description="Helical" evidence="8">
    <location>
        <begin position="452"/>
        <end position="470"/>
    </location>
</feature>
<dbReference type="Gene3D" id="1.20.1250.20">
    <property type="entry name" value="MFS general substrate transporter like domains"/>
    <property type="match status" value="1"/>
</dbReference>
<dbReference type="PANTHER" id="PTHR48022">
    <property type="entry name" value="PLASTIDIC GLUCOSE TRANSPORTER 4"/>
    <property type="match status" value="1"/>
</dbReference>
<feature type="transmembrane region" description="Helical" evidence="8">
    <location>
        <begin position="300"/>
        <end position="325"/>
    </location>
</feature>
<comment type="caution">
    <text evidence="10">The sequence shown here is derived from an EMBL/GenBank/DDBJ whole genome shotgun (WGS) entry which is preliminary data.</text>
</comment>
<keyword evidence="3 7" id="KW-0813">Transport</keyword>
<proteinExistence type="inferred from homology"/>
<evidence type="ECO:0000256" key="4">
    <source>
        <dbReference type="ARBA" id="ARBA00022692"/>
    </source>
</evidence>
<dbReference type="NCBIfam" id="TIGR00879">
    <property type="entry name" value="SP"/>
    <property type="match status" value="1"/>
</dbReference>
<dbReference type="InterPro" id="IPR005829">
    <property type="entry name" value="Sugar_transporter_CS"/>
</dbReference>
<dbReference type="OrthoDB" id="6133115at2759"/>
<feature type="transmembrane region" description="Helical" evidence="8">
    <location>
        <begin position="152"/>
        <end position="170"/>
    </location>
</feature>
<evidence type="ECO:0000256" key="2">
    <source>
        <dbReference type="ARBA" id="ARBA00010992"/>
    </source>
</evidence>
<feature type="transmembrane region" description="Helical" evidence="8">
    <location>
        <begin position="91"/>
        <end position="110"/>
    </location>
</feature>
<dbReference type="InterPro" id="IPR050360">
    <property type="entry name" value="MFS_Sugar_Transporters"/>
</dbReference>
<evidence type="ECO:0000256" key="1">
    <source>
        <dbReference type="ARBA" id="ARBA00004141"/>
    </source>
</evidence>
<feature type="transmembrane region" description="Helical" evidence="8">
    <location>
        <begin position="345"/>
        <end position="363"/>
    </location>
</feature>
<sequence>MSDKIDSKGQEPVIDEKKDVKVHVVSGNEAFNEAMLKEPPSAWSKHMMMIYLFSLVGFFCSTMNGYDGSLINNLLQNKWFKEKYVLDNDGIWAGIVSSMYQIGGIVALPFVGPSIDGLGRRVGMFIGAATIIVGTIIQGTSNGMGQFMGGRFLLGFGVSIAASAGPMYVVEINHPAFRGVVGAMYNTLWFSGSIISAGSARGGLNTGGDYSWRLITWLQALFSGLICLFCMLLPESPRWLYVNNKKEKAKEVLTKYHGEGNPESVWVKLQLDEYEEFLDMDGADKRWWDYRALFRNRAAVYRLSCNLIVSIFGQWAGNAVLSYFLGSVLDTAGYTGMIEQANITLINNCQQFVFAIFGAMLVDRIGRRPLLLFSFTGCTVVWLGMCIATSQFTKSYYGESDDGTKLYSNHVASKAALAMIFIFGAIYSVGITPLQALYPVEVLSFEMRAKGMAFSSLAVNVAGLLNQFAWPVSMAKIGWKTYIVFIIWDAVQVAVVYLVIPETKGRTLEELDEIFKAKNPVKESTSKKALAVDKYGEVLNVQNV</sequence>
<accession>A0A9P8WIC9</accession>
<dbReference type="SUPFAM" id="SSF103473">
    <property type="entry name" value="MFS general substrate transporter"/>
    <property type="match status" value="1"/>
</dbReference>
<feature type="transmembrane region" description="Helical" evidence="8">
    <location>
        <begin position="122"/>
        <end position="140"/>
    </location>
</feature>
<dbReference type="Proteomes" id="UP000777438">
    <property type="component" value="Unassembled WGS sequence"/>
</dbReference>
<reference evidence="10 11" key="1">
    <citation type="journal article" date="2021" name="Nat. Commun.">
        <title>Genetic determinants of endophytism in the Arabidopsis root mycobiome.</title>
        <authorList>
            <person name="Mesny F."/>
            <person name="Miyauchi S."/>
            <person name="Thiergart T."/>
            <person name="Pickel B."/>
            <person name="Atanasova L."/>
            <person name="Karlsson M."/>
            <person name="Huettel B."/>
            <person name="Barry K.W."/>
            <person name="Haridas S."/>
            <person name="Chen C."/>
            <person name="Bauer D."/>
            <person name="Andreopoulos W."/>
            <person name="Pangilinan J."/>
            <person name="LaButti K."/>
            <person name="Riley R."/>
            <person name="Lipzen A."/>
            <person name="Clum A."/>
            <person name="Drula E."/>
            <person name="Henrissat B."/>
            <person name="Kohler A."/>
            <person name="Grigoriev I.V."/>
            <person name="Martin F.M."/>
            <person name="Hacquard S."/>
        </authorList>
    </citation>
    <scope>NUCLEOTIDE SEQUENCE [LARGE SCALE GENOMIC DNA]</scope>
    <source>
        <strain evidence="10 11">MPI-CAGE-CH-0241</strain>
    </source>
</reference>
<comment type="similarity">
    <text evidence="2 7">Belongs to the major facilitator superfamily. Sugar transporter (TC 2.A.1.1) family.</text>
</comment>
<evidence type="ECO:0000256" key="6">
    <source>
        <dbReference type="ARBA" id="ARBA00023136"/>
    </source>
</evidence>
<dbReference type="Pfam" id="PF00083">
    <property type="entry name" value="Sugar_tr"/>
    <property type="match status" value="1"/>
</dbReference>
<dbReference type="InterPro" id="IPR003663">
    <property type="entry name" value="Sugar/inositol_transpt"/>
</dbReference>
<dbReference type="FunFam" id="1.20.1250.20:FF:000217">
    <property type="entry name" value="MFS lactose permease, putative"/>
    <property type="match status" value="1"/>
</dbReference>
<evidence type="ECO:0000256" key="5">
    <source>
        <dbReference type="ARBA" id="ARBA00022989"/>
    </source>
</evidence>
<evidence type="ECO:0000313" key="10">
    <source>
        <dbReference type="EMBL" id="KAH6900465.1"/>
    </source>
</evidence>
<dbReference type="InterPro" id="IPR036259">
    <property type="entry name" value="MFS_trans_sf"/>
</dbReference>
<gene>
    <name evidence="10" type="ORF">B0T10DRAFT_570978</name>
</gene>
<evidence type="ECO:0000256" key="3">
    <source>
        <dbReference type="ARBA" id="ARBA00022448"/>
    </source>
</evidence>
<keyword evidence="11" id="KW-1185">Reference proteome</keyword>
<comment type="subcellular location">
    <subcellularLocation>
        <location evidence="1">Membrane</location>
        <topology evidence="1">Multi-pass membrane protein</topology>
    </subcellularLocation>
</comment>
<keyword evidence="4 8" id="KW-0812">Transmembrane</keyword>
<feature type="transmembrane region" description="Helical" evidence="8">
    <location>
        <begin position="415"/>
        <end position="440"/>
    </location>
</feature>
<evidence type="ECO:0000313" key="11">
    <source>
        <dbReference type="Proteomes" id="UP000777438"/>
    </source>
</evidence>
<name>A0A9P8WIC9_9HYPO</name>
<feature type="transmembrane region" description="Helical" evidence="8">
    <location>
        <begin position="182"/>
        <end position="202"/>
    </location>
</feature>
<dbReference type="EMBL" id="JAGPYM010000001">
    <property type="protein sequence ID" value="KAH6900465.1"/>
    <property type="molecule type" value="Genomic_DNA"/>
</dbReference>
<feature type="transmembrane region" description="Helical" evidence="8">
    <location>
        <begin position="50"/>
        <end position="71"/>
    </location>
</feature>
<dbReference type="PANTHER" id="PTHR48022:SF13">
    <property type="entry name" value="MAJOR FACILITATOR SUPERFAMILY (MFS) PROFILE DOMAIN-CONTAINING PROTEIN"/>
    <property type="match status" value="1"/>
</dbReference>
<dbReference type="GO" id="GO:0016020">
    <property type="term" value="C:membrane"/>
    <property type="evidence" value="ECO:0007669"/>
    <property type="project" value="UniProtKB-SubCell"/>
</dbReference>
<evidence type="ECO:0000256" key="8">
    <source>
        <dbReference type="SAM" id="Phobius"/>
    </source>
</evidence>
<feature type="domain" description="Major facilitator superfamily (MFS) profile" evidence="9">
    <location>
        <begin position="53"/>
        <end position="504"/>
    </location>
</feature>